<dbReference type="InterPro" id="IPR045749">
    <property type="entry name" value="DUF6090"/>
</dbReference>
<protein>
    <submittedName>
        <fullName evidence="1">Uncharacterized protein</fullName>
    </submittedName>
</protein>
<dbReference type="AlphaFoldDB" id="A0A2A5B2F7"/>
<evidence type="ECO:0000313" key="1">
    <source>
        <dbReference type="EMBL" id="PCJ25754.1"/>
    </source>
</evidence>
<evidence type="ECO:0000313" key="2">
    <source>
        <dbReference type="Proteomes" id="UP000218327"/>
    </source>
</evidence>
<reference evidence="2" key="1">
    <citation type="submission" date="2017-08" db="EMBL/GenBank/DDBJ databases">
        <title>A dynamic microbial community with high functional redundancy inhabits the cold, oxic subseafloor aquifer.</title>
        <authorList>
            <person name="Tully B.J."/>
            <person name="Wheat C.G."/>
            <person name="Glazer B.T."/>
            <person name="Huber J.A."/>
        </authorList>
    </citation>
    <scope>NUCLEOTIDE SEQUENCE [LARGE SCALE GENOMIC DNA]</scope>
</reference>
<dbReference type="Proteomes" id="UP000218327">
    <property type="component" value="Unassembled WGS sequence"/>
</dbReference>
<name>A0A2A5B2F7_9GAMM</name>
<sequence>MSKSSIRYALREITLIVLGILIAFAINNWNEQRQYEKHERLLLNEIHSSLIRYRELIDNFYTPRLELKETSIAKLTNLAGEGARIDEAEFVELIRRSRIDFIFRFDTGAYDALKISGFDKLSNNALRANLIDMYDVRLPAYLIFITKVNELSDQMIIPLMNDFLSEKLVLDENQEWSIQLGVIDENVLGNRSFLRVLRLETLKAENQKSRLDTVIEFTDQLALDIAAELEL</sequence>
<organism evidence="1 2">
    <name type="scientific">SAR86 cluster bacterium</name>
    <dbReference type="NCBI Taxonomy" id="2030880"/>
    <lineage>
        <taxon>Bacteria</taxon>
        <taxon>Pseudomonadati</taxon>
        <taxon>Pseudomonadota</taxon>
        <taxon>Gammaproteobacteria</taxon>
        <taxon>SAR86 cluster</taxon>
    </lineage>
</organism>
<accession>A0A2A5B2F7</accession>
<dbReference type="Pfam" id="PF19578">
    <property type="entry name" value="DUF6090"/>
    <property type="match status" value="1"/>
</dbReference>
<gene>
    <name evidence="1" type="ORF">COA96_06930</name>
</gene>
<dbReference type="EMBL" id="NVVJ01000015">
    <property type="protein sequence ID" value="PCJ25754.1"/>
    <property type="molecule type" value="Genomic_DNA"/>
</dbReference>
<comment type="caution">
    <text evidence="1">The sequence shown here is derived from an EMBL/GenBank/DDBJ whole genome shotgun (WGS) entry which is preliminary data.</text>
</comment>
<proteinExistence type="predicted"/>